<dbReference type="CDD" id="cd01949">
    <property type="entry name" value="GGDEF"/>
    <property type="match status" value="1"/>
</dbReference>
<dbReference type="PROSITE" id="PS50883">
    <property type="entry name" value="EAL"/>
    <property type="match status" value="1"/>
</dbReference>
<dbReference type="InterPro" id="IPR003660">
    <property type="entry name" value="HAMP_dom"/>
</dbReference>
<evidence type="ECO:0000259" key="5">
    <source>
        <dbReference type="PROSITE" id="PS50887"/>
    </source>
</evidence>
<keyword evidence="7" id="KW-1185">Reference proteome</keyword>
<dbReference type="FunFam" id="3.30.70.270:FF:000001">
    <property type="entry name" value="Diguanylate cyclase domain protein"/>
    <property type="match status" value="1"/>
</dbReference>
<dbReference type="PANTHER" id="PTHR44757:SF2">
    <property type="entry name" value="BIOFILM ARCHITECTURE MAINTENANCE PROTEIN MBAA"/>
    <property type="match status" value="1"/>
</dbReference>
<evidence type="ECO:0000313" key="6">
    <source>
        <dbReference type="EMBL" id="NHO67034.1"/>
    </source>
</evidence>
<dbReference type="PROSITE" id="PS50885">
    <property type="entry name" value="HAMP"/>
    <property type="match status" value="1"/>
</dbReference>
<feature type="domain" description="HAMP" evidence="4">
    <location>
        <begin position="179"/>
        <end position="232"/>
    </location>
</feature>
<dbReference type="EMBL" id="JAAONZ010000013">
    <property type="protein sequence ID" value="NHO67034.1"/>
    <property type="molecule type" value="Genomic_DNA"/>
</dbReference>
<dbReference type="Proteomes" id="UP000787472">
    <property type="component" value="Unassembled WGS sequence"/>
</dbReference>
<dbReference type="InterPro" id="IPR043128">
    <property type="entry name" value="Rev_trsase/Diguanyl_cyclase"/>
</dbReference>
<dbReference type="GO" id="GO:0016020">
    <property type="term" value="C:membrane"/>
    <property type="evidence" value="ECO:0007669"/>
    <property type="project" value="InterPro"/>
</dbReference>
<dbReference type="GO" id="GO:0003824">
    <property type="term" value="F:catalytic activity"/>
    <property type="evidence" value="ECO:0007669"/>
    <property type="project" value="UniProtKB-ARBA"/>
</dbReference>
<dbReference type="SUPFAM" id="SSF55073">
    <property type="entry name" value="Nucleotide cyclase"/>
    <property type="match status" value="1"/>
</dbReference>
<protein>
    <submittedName>
        <fullName evidence="6">EAL domain-containing protein</fullName>
    </submittedName>
</protein>
<evidence type="ECO:0000256" key="1">
    <source>
        <dbReference type="ARBA" id="ARBA00001946"/>
    </source>
</evidence>
<dbReference type="InterPro" id="IPR000160">
    <property type="entry name" value="GGDEF_dom"/>
</dbReference>
<evidence type="ECO:0000259" key="4">
    <source>
        <dbReference type="PROSITE" id="PS50885"/>
    </source>
</evidence>
<feature type="transmembrane region" description="Helical" evidence="2">
    <location>
        <begin position="156"/>
        <end position="177"/>
    </location>
</feature>
<proteinExistence type="predicted"/>
<comment type="caution">
    <text evidence="6">The sequence shown here is derived from an EMBL/GenBank/DDBJ whole genome shotgun (WGS) entry which is preliminary data.</text>
</comment>
<dbReference type="CDD" id="cd06225">
    <property type="entry name" value="HAMP"/>
    <property type="match status" value="1"/>
</dbReference>
<accession>A0A9E5MMM3</accession>
<dbReference type="InterPro" id="IPR052155">
    <property type="entry name" value="Biofilm_reg_signaling"/>
</dbReference>
<dbReference type="Gene3D" id="3.20.20.450">
    <property type="entry name" value="EAL domain"/>
    <property type="match status" value="1"/>
</dbReference>
<keyword evidence="2" id="KW-0472">Membrane</keyword>
<dbReference type="Pfam" id="PF00672">
    <property type="entry name" value="HAMP"/>
    <property type="match status" value="1"/>
</dbReference>
<evidence type="ECO:0000259" key="3">
    <source>
        <dbReference type="PROSITE" id="PS50883"/>
    </source>
</evidence>
<dbReference type="Gene3D" id="6.10.340.10">
    <property type="match status" value="1"/>
</dbReference>
<dbReference type="Pfam" id="PF17152">
    <property type="entry name" value="CHASE8"/>
    <property type="match status" value="1"/>
</dbReference>
<keyword evidence="2" id="KW-0812">Transmembrane</keyword>
<dbReference type="Pfam" id="PF00990">
    <property type="entry name" value="GGDEF"/>
    <property type="match status" value="1"/>
</dbReference>
<dbReference type="SMART" id="SM00267">
    <property type="entry name" value="GGDEF"/>
    <property type="match status" value="1"/>
</dbReference>
<dbReference type="Gene3D" id="3.30.70.270">
    <property type="match status" value="1"/>
</dbReference>
<dbReference type="RefSeq" id="WP_167188962.1">
    <property type="nucleotide sequence ID" value="NZ_JAAONZ010000013.1"/>
</dbReference>
<dbReference type="InterPro" id="IPR029787">
    <property type="entry name" value="Nucleotide_cyclase"/>
</dbReference>
<dbReference type="Pfam" id="PF00563">
    <property type="entry name" value="EAL"/>
    <property type="match status" value="1"/>
</dbReference>
<dbReference type="SUPFAM" id="SSF141868">
    <property type="entry name" value="EAL domain-like"/>
    <property type="match status" value="1"/>
</dbReference>
<feature type="domain" description="GGDEF" evidence="5">
    <location>
        <begin position="293"/>
        <end position="425"/>
    </location>
</feature>
<dbReference type="SUPFAM" id="SSF158472">
    <property type="entry name" value="HAMP domain-like"/>
    <property type="match status" value="1"/>
</dbReference>
<dbReference type="CDD" id="cd01948">
    <property type="entry name" value="EAL"/>
    <property type="match status" value="1"/>
</dbReference>
<organism evidence="6 7">
    <name type="scientific">Pseudomaricurvus hydrocarbonicus</name>
    <dbReference type="NCBI Taxonomy" id="1470433"/>
    <lineage>
        <taxon>Bacteria</taxon>
        <taxon>Pseudomonadati</taxon>
        <taxon>Pseudomonadota</taxon>
        <taxon>Gammaproteobacteria</taxon>
        <taxon>Cellvibrionales</taxon>
        <taxon>Cellvibrionaceae</taxon>
        <taxon>Pseudomaricurvus</taxon>
    </lineage>
</organism>
<dbReference type="PANTHER" id="PTHR44757">
    <property type="entry name" value="DIGUANYLATE CYCLASE DGCP"/>
    <property type="match status" value="1"/>
</dbReference>
<dbReference type="SMART" id="SM00304">
    <property type="entry name" value="HAMP"/>
    <property type="match status" value="1"/>
</dbReference>
<dbReference type="InterPro" id="IPR001633">
    <property type="entry name" value="EAL_dom"/>
</dbReference>
<name>A0A9E5MMM3_9GAMM</name>
<feature type="domain" description="EAL" evidence="3">
    <location>
        <begin position="434"/>
        <end position="688"/>
    </location>
</feature>
<dbReference type="InterPro" id="IPR035919">
    <property type="entry name" value="EAL_sf"/>
</dbReference>
<reference evidence="6" key="1">
    <citation type="submission" date="2020-03" db="EMBL/GenBank/DDBJ databases">
        <authorList>
            <person name="Guo F."/>
        </authorList>
    </citation>
    <scope>NUCLEOTIDE SEQUENCE</scope>
    <source>
        <strain evidence="6">JCM 30134</strain>
    </source>
</reference>
<keyword evidence="2" id="KW-1133">Transmembrane helix</keyword>
<dbReference type="GO" id="GO:0007165">
    <property type="term" value="P:signal transduction"/>
    <property type="evidence" value="ECO:0007669"/>
    <property type="project" value="InterPro"/>
</dbReference>
<dbReference type="NCBIfam" id="TIGR00254">
    <property type="entry name" value="GGDEF"/>
    <property type="match status" value="1"/>
</dbReference>
<dbReference type="InterPro" id="IPR033417">
    <property type="entry name" value="CHASE8"/>
</dbReference>
<gene>
    <name evidence="6" type="ORF">G8770_15895</name>
</gene>
<dbReference type="SMART" id="SM00052">
    <property type="entry name" value="EAL"/>
    <property type="match status" value="1"/>
</dbReference>
<dbReference type="PROSITE" id="PS50887">
    <property type="entry name" value="GGDEF"/>
    <property type="match status" value="1"/>
</dbReference>
<feature type="transmembrane region" description="Helical" evidence="2">
    <location>
        <begin position="12"/>
        <end position="34"/>
    </location>
</feature>
<evidence type="ECO:0000256" key="2">
    <source>
        <dbReference type="SAM" id="Phobius"/>
    </source>
</evidence>
<dbReference type="AlphaFoldDB" id="A0A9E5MMM3"/>
<comment type="cofactor">
    <cofactor evidence="1">
        <name>Mg(2+)</name>
        <dbReference type="ChEBI" id="CHEBI:18420"/>
    </cofactor>
</comment>
<evidence type="ECO:0000313" key="7">
    <source>
        <dbReference type="Proteomes" id="UP000787472"/>
    </source>
</evidence>
<sequence length="691" mass="76742">MTEYGHRSIGNTIQNVLLVTTASALLLATIAFAFNDWYSSKGQVFEQLRSEAGIVGHNSVAALMFEDTENAHQTLSSLASQPNIVGAMLFLPSQQPFAHFERIAGVLPAAPPEGVQGSLGDYWFVQLPVEFDGEVVGSILLLSDDSQWLQEQMLQLLVACGVFAVSMLVAYLIAHYVQRLVTRPVVELAETALNITESRDYSLRAKRISNDEVGALVDHFNDMLHQIQIRDKDLRLIQGLLEDKVDERTRELADLAKKFEHQAYHDALTGLANRVTFDRRLQESISRCRRHGAHLSVLFLDLDRFKVANDTLGHGIGDQLLIEVARRLQACLREGDTLARLGGDEFAILLTDLEPGATGDVANKIIHSVSSPMELEGHNLTLTTSIGISVFPGDGDNATEILKNADTAMYRSKDKGRNRMTFFAPDMNRKMERRLVLENKLRHAIEAELFYLHYQPKVDVHTLEIVGVEALLRWKDHELGAISPSEFIPLAEECGLIGAIDDWVMVRACQEILTLTPGRAPKLQLSVNFSPLHFYRRKAPAEVQAALTKTGFPGAKLELEITENLVGPSSDSLLEQLQGIRQLGVEISIDDFGTAYSSLSRLKQFPLNTLKIDRSFVRDLGKDADDETLVKTIITMAHNLNLKVVAEGIETEAQYEFVKQHGCDLVQGFLYSKPIPLADLAEALNDQTAEV</sequence>